<proteinExistence type="predicted"/>
<evidence type="ECO:0000259" key="1">
    <source>
        <dbReference type="PROSITE" id="PS50801"/>
    </source>
</evidence>
<feature type="domain" description="STAS" evidence="1">
    <location>
        <begin position="49"/>
        <end position="146"/>
    </location>
</feature>
<dbReference type="PANTHER" id="PTHR33495">
    <property type="entry name" value="ANTI-SIGMA FACTOR ANTAGONIST TM_1081-RELATED-RELATED"/>
    <property type="match status" value="1"/>
</dbReference>
<sequence length="147" mass="15610">MTSFYSPRHENGRSAAVLAPEHPSELGFYAQPLGPASPTRVREHTVATDLLILSVSGDLDALTAPLLERNLSQPLPVATVLDLSQVGFLGAAGLRVLAAAATAARAQHRRIGLVIGSAQVQRIVRLFDLDLRVPVYPAVTDAVRALT</sequence>
<dbReference type="PROSITE" id="PS50801">
    <property type="entry name" value="STAS"/>
    <property type="match status" value="1"/>
</dbReference>
<gene>
    <name evidence="2" type="ORF">GCM10017790_60520</name>
</gene>
<protein>
    <recommendedName>
        <fullName evidence="1">STAS domain-containing protein</fullName>
    </recommendedName>
</protein>
<dbReference type="InterPro" id="IPR058548">
    <property type="entry name" value="MlaB-like_STAS"/>
</dbReference>
<comment type="caution">
    <text evidence="2">The sequence shown here is derived from an EMBL/GenBank/DDBJ whole genome shotgun (WGS) entry which is preliminary data.</text>
</comment>
<evidence type="ECO:0000313" key="2">
    <source>
        <dbReference type="EMBL" id="GHH28914.1"/>
    </source>
</evidence>
<name>A0ABQ3LXZ5_9PSEU</name>
<dbReference type="InterPro" id="IPR036513">
    <property type="entry name" value="STAS_dom_sf"/>
</dbReference>
<dbReference type="PANTHER" id="PTHR33495:SF2">
    <property type="entry name" value="ANTI-SIGMA FACTOR ANTAGONIST TM_1081-RELATED"/>
    <property type="match status" value="1"/>
</dbReference>
<dbReference type="Proteomes" id="UP000635387">
    <property type="component" value="Unassembled WGS sequence"/>
</dbReference>
<organism evidence="2 3">
    <name type="scientific">Amycolatopsis oliviviridis</name>
    <dbReference type="NCBI Taxonomy" id="1471590"/>
    <lineage>
        <taxon>Bacteria</taxon>
        <taxon>Bacillati</taxon>
        <taxon>Actinomycetota</taxon>
        <taxon>Actinomycetes</taxon>
        <taxon>Pseudonocardiales</taxon>
        <taxon>Pseudonocardiaceae</taxon>
        <taxon>Amycolatopsis</taxon>
    </lineage>
</organism>
<reference evidence="3" key="1">
    <citation type="journal article" date="2019" name="Int. J. Syst. Evol. Microbiol.">
        <title>The Global Catalogue of Microorganisms (GCM) 10K type strain sequencing project: providing services to taxonomists for standard genome sequencing and annotation.</title>
        <authorList>
            <consortium name="The Broad Institute Genomics Platform"/>
            <consortium name="The Broad Institute Genome Sequencing Center for Infectious Disease"/>
            <person name="Wu L."/>
            <person name="Ma J."/>
        </authorList>
    </citation>
    <scope>NUCLEOTIDE SEQUENCE [LARGE SCALE GENOMIC DNA]</scope>
    <source>
        <strain evidence="3">CGMCC 4.7683</strain>
    </source>
</reference>
<dbReference type="EMBL" id="BNAY01000007">
    <property type="protein sequence ID" value="GHH28914.1"/>
    <property type="molecule type" value="Genomic_DNA"/>
</dbReference>
<dbReference type="SUPFAM" id="SSF52091">
    <property type="entry name" value="SpoIIaa-like"/>
    <property type="match status" value="1"/>
</dbReference>
<dbReference type="CDD" id="cd07043">
    <property type="entry name" value="STAS_anti-anti-sigma_factors"/>
    <property type="match status" value="1"/>
</dbReference>
<evidence type="ECO:0000313" key="3">
    <source>
        <dbReference type="Proteomes" id="UP000635387"/>
    </source>
</evidence>
<dbReference type="RefSeq" id="WP_191257775.1">
    <property type="nucleotide sequence ID" value="NZ_BNAY01000007.1"/>
</dbReference>
<accession>A0ABQ3LXZ5</accession>
<dbReference type="Pfam" id="PF13466">
    <property type="entry name" value="STAS_2"/>
    <property type="match status" value="1"/>
</dbReference>
<dbReference type="InterPro" id="IPR002645">
    <property type="entry name" value="STAS_dom"/>
</dbReference>
<dbReference type="Gene3D" id="3.30.750.24">
    <property type="entry name" value="STAS domain"/>
    <property type="match status" value="1"/>
</dbReference>
<keyword evidence="3" id="KW-1185">Reference proteome</keyword>